<dbReference type="InterPro" id="IPR012347">
    <property type="entry name" value="Ferritin-like"/>
</dbReference>
<reference evidence="1" key="2">
    <citation type="submission" date="2023-08" db="EMBL/GenBank/DDBJ databases">
        <title>Nitrogen cycling bacteria in agricultural field soils.</title>
        <authorList>
            <person name="Jang J."/>
        </authorList>
    </citation>
    <scope>NUCLEOTIDE SEQUENCE</scope>
    <source>
        <strain evidence="1">PS3-36</strain>
    </source>
</reference>
<protein>
    <submittedName>
        <fullName evidence="2">DUF3231 family protein</fullName>
    </submittedName>
</protein>
<dbReference type="Proteomes" id="UP001178888">
    <property type="component" value="Unassembled WGS sequence"/>
</dbReference>
<evidence type="ECO:0000313" key="1">
    <source>
        <dbReference type="EMBL" id="MDQ6598057.1"/>
    </source>
</evidence>
<dbReference type="Proteomes" id="UP000295132">
    <property type="component" value="Unassembled WGS sequence"/>
</dbReference>
<dbReference type="AlphaFoldDB" id="A0A4R5VI37"/>
<evidence type="ECO:0000313" key="4">
    <source>
        <dbReference type="Proteomes" id="UP001178888"/>
    </source>
</evidence>
<reference evidence="2 3" key="1">
    <citation type="submission" date="2019-03" db="EMBL/GenBank/DDBJ databases">
        <title>Bacillus niacini sp. nov. a Nicotinate-Metabolizing Mesophile Isolated from Soil.</title>
        <authorList>
            <person name="Zhang G."/>
        </authorList>
    </citation>
    <scope>NUCLEOTIDE SEQUENCE [LARGE SCALE GENOMIC DNA]</scope>
    <source>
        <strain evidence="2 3">WN066</strain>
    </source>
</reference>
<sequence>MNVNEFGFLWYLQSSSNMVNIILKNLIDTAEDKDLRSVLDEINSLSTFQEKEATKLLNDSGYNETPFFSEVDLNNSSVKLFTDQLIIEILKHITGNGMRILASQYAELADMNVKKFFREVLTKMIQIDESLLGLLKEKNLLQNSPFLYMKAHERDSKMFKVISTQLRPLNAVELGHMYSALQCNNVGVALCTAFADVVKDEESKQLFNDGKKLAFHQAATLSDIFRENGVSTTTGLESFVHRVQESPFSDKLMTNLIMFLNPIGIINLQNAAVSSYKKNHVKILSELMEQVQSFSEKGFKLLVKKGWFNEPPLTSRSIK</sequence>
<dbReference type="Gene3D" id="1.20.1260.10">
    <property type="match status" value="2"/>
</dbReference>
<accession>A0A4R5VI37</accession>
<dbReference type="Pfam" id="PF11553">
    <property type="entry name" value="DUF3231"/>
    <property type="match status" value="2"/>
</dbReference>
<keyword evidence="4" id="KW-1185">Reference proteome</keyword>
<evidence type="ECO:0000313" key="2">
    <source>
        <dbReference type="EMBL" id="TDK54225.1"/>
    </source>
</evidence>
<dbReference type="EMBL" id="JAVGVR010000001">
    <property type="protein sequence ID" value="MDQ6598057.1"/>
    <property type="molecule type" value="Genomic_DNA"/>
</dbReference>
<dbReference type="RefSeq" id="WP_133340473.1">
    <property type="nucleotide sequence ID" value="NZ_JAVGVR010000001.1"/>
</dbReference>
<proteinExistence type="predicted"/>
<evidence type="ECO:0000313" key="3">
    <source>
        <dbReference type="Proteomes" id="UP000295132"/>
    </source>
</evidence>
<dbReference type="InterPro" id="IPR021617">
    <property type="entry name" value="DUF3231"/>
</dbReference>
<comment type="caution">
    <text evidence="2">The sequence shown here is derived from an EMBL/GenBank/DDBJ whole genome shotgun (WGS) entry which is preliminary data.</text>
</comment>
<name>A0A4R5VI37_9BACI</name>
<gene>
    <name evidence="2" type="ORF">E2K98_29525</name>
    <name evidence="1" type="ORF">RCG21_17135</name>
</gene>
<dbReference type="EMBL" id="SMYO01000051">
    <property type="protein sequence ID" value="TDK54225.1"/>
    <property type="molecule type" value="Genomic_DNA"/>
</dbReference>
<organism evidence="2 3">
    <name type="scientific">Bacillus salipaludis</name>
    <dbReference type="NCBI Taxonomy" id="2547811"/>
    <lineage>
        <taxon>Bacteria</taxon>
        <taxon>Bacillati</taxon>
        <taxon>Bacillota</taxon>
        <taxon>Bacilli</taxon>
        <taxon>Bacillales</taxon>
        <taxon>Bacillaceae</taxon>
        <taxon>Bacillus</taxon>
    </lineage>
</organism>